<dbReference type="Gene3D" id="3.40.390.10">
    <property type="entry name" value="Collagenase (Catalytic Domain)"/>
    <property type="match status" value="1"/>
</dbReference>
<dbReference type="GO" id="GO:0005829">
    <property type="term" value="C:cytosol"/>
    <property type="evidence" value="ECO:0007669"/>
    <property type="project" value="UniProtKB-ARBA"/>
</dbReference>
<dbReference type="Pfam" id="PF19310">
    <property type="entry name" value="TOP_N"/>
    <property type="match status" value="1"/>
</dbReference>
<keyword evidence="13" id="KW-1185">Reference proteome</keyword>
<evidence type="ECO:0000259" key="11">
    <source>
        <dbReference type="SMART" id="SM00449"/>
    </source>
</evidence>
<dbReference type="EC" id="3.4.24.70" evidence="8"/>
<evidence type="ECO:0000256" key="9">
    <source>
        <dbReference type="RuleBase" id="RU003435"/>
    </source>
</evidence>
<dbReference type="OrthoDB" id="534666at2759"/>
<evidence type="ECO:0000256" key="10">
    <source>
        <dbReference type="SAM" id="Coils"/>
    </source>
</evidence>
<dbReference type="SUPFAM" id="SSF55486">
    <property type="entry name" value="Metalloproteases ('zincins'), catalytic domain"/>
    <property type="match status" value="1"/>
</dbReference>
<comment type="cofactor">
    <cofactor evidence="9">
        <name>Zn(2+)</name>
        <dbReference type="ChEBI" id="CHEBI:29105"/>
    </cofactor>
    <text evidence="9">Binds 1 zinc ion.</text>
</comment>
<dbReference type="GO" id="GO:0046872">
    <property type="term" value="F:metal ion binding"/>
    <property type="evidence" value="ECO:0007669"/>
    <property type="project" value="UniProtKB-UniRule"/>
</dbReference>
<dbReference type="PANTHER" id="PTHR11804:SF83">
    <property type="entry name" value="LD37516P"/>
    <property type="match status" value="1"/>
</dbReference>
<sequence length="1073" mass="122326">MLRQFGHWIQQNRSLTRFQAPSLIPSTISRKMSQNAIDTFLQKRTLPPFRRIEISHLEKALNNVVHKAREDLKALETQLDHKLTNNCAIEWKDVVDPLELQSDALDRLWGLVGHLMSVKNNDEIRNVHDQFQGPVTETITSMSQSRQLYKSFLKLSKSILASKMDPGHARLIELSIRDAKFGGVGLEGELQEEFNQLKLQSTKLSTKFSTNVLDATKAYALTLTTAADVEGLSPSLLEMFAESARKAGMENATAAKGPWRVTLDPPSYTQFMKNASNRSSRETLQRAYASRASQSPYDNQKIINDLLTIRDRMAKLLGYSTYAELSIAKKMAPSVEQVEKIHQDLRERCLPVARKEFQELKEFARKRGQQEPMASWDVAYWTEQHKSALYQFNDEEIKPYFPLENVLKGLFELTSNLYGVSIKAADGESETWHDDVRFFHVYDKSTDSHIASFFLDPYSRPVEKNGGAWMNVCVNRSKLLNEISNGNGAHVPVAYLICNQSPPINNQPSLMTFREVETLFHEFGHGLQHMLTTVDYSSIAGINGIEWDAVELPSQMMENFCYDHDTLASVSGHYETGKPLPANLFEKICAARYHMAATMMLVQLSYGALDVYLHHHKTEGIQEIFEAQHRIFKEFCVTPLLENNRFLCSFSHIFAGGYAAGYYSYKWAEVLSCDAYEAFHEAKQLDDEDAIRNVGRQFRDTILSLGGGCHPMKAFTLFRGRIPSIEPLLRQYDESKASHSFAGNAAKDTKSNTKKWHYLRKTSQKKRRQLRASSDESSVTSIVDDAFLWDSVLEYLNFEEIEIALYVSKEWSRLVRDRGAFLIVKMYERKWRCAGSSLERMYRNLPYHRVRYLCQRPEELYTQHVTTFCRRNILENGIVEFVNDSMLRSFSRGAIGAVYARKKMSILSCAKALEMKMCYFEVTFRGSGSIGFVRFDDNDFDISKEFGTEEHIGWKSVSYGYHGNDGDFVYNEGDAPYGGEWKPFGPSWGAHDAQVDFKSDTVGCGLDYDTLQIFYTLNGQFIGFAPIRVVSGFYACAFSLNTFGDSALLNGGRAPFSFDIENFCMKQSRIDCV</sequence>
<comment type="similarity">
    <text evidence="1 9">Belongs to the peptidase M3 family.</text>
</comment>
<dbReference type="Gene3D" id="2.60.120.920">
    <property type="match status" value="1"/>
</dbReference>
<keyword evidence="6 9" id="KW-0482">Metalloprotease</keyword>
<dbReference type="InterPro" id="IPR045090">
    <property type="entry name" value="Pept_M3A_M3B"/>
</dbReference>
<evidence type="ECO:0000256" key="7">
    <source>
        <dbReference type="ARBA" id="ARBA00024603"/>
    </source>
</evidence>
<dbReference type="SMART" id="SM00449">
    <property type="entry name" value="SPRY"/>
    <property type="match status" value="1"/>
</dbReference>
<name>A0A024G0W5_9STRA</name>
<evidence type="ECO:0000256" key="4">
    <source>
        <dbReference type="ARBA" id="ARBA00022801"/>
    </source>
</evidence>
<dbReference type="SUPFAM" id="SSF49899">
    <property type="entry name" value="Concanavalin A-like lectins/glucanases"/>
    <property type="match status" value="1"/>
</dbReference>
<keyword evidence="10" id="KW-0175">Coiled coil</keyword>
<dbReference type="Gene3D" id="1.10.1370.10">
    <property type="entry name" value="Neurolysin, domain 3"/>
    <property type="match status" value="1"/>
</dbReference>
<evidence type="ECO:0000313" key="12">
    <source>
        <dbReference type="EMBL" id="CCI40216.1"/>
    </source>
</evidence>
<evidence type="ECO:0000313" key="13">
    <source>
        <dbReference type="Proteomes" id="UP000053237"/>
    </source>
</evidence>
<keyword evidence="5 9" id="KW-0862">Zinc</keyword>
<dbReference type="InterPro" id="IPR001567">
    <property type="entry name" value="Pept_M3A_M3B_dom"/>
</dbReference>
<keyword evidence="2 9" id="KW-0645">Protease</keyword>
<evidence type="ECO:0000256" key="5">
    <source>
        <dbReference type="ARBA" id="ARBA00022833"/>
    </source>
</evidence>
<dbReference type="InterPro" id="IPR045666">
    <property type="entry name" value="OpdA_N"/>
</dbReference>
<keyword evidence="3 9" id="KW-0479">Metal-binding</keyword>
<dbReference type="FunFam" id="3.40.390.10:FF:000009">
    <property type="entry name" value="Oligopeptidase A"/>
    <property type="match status" value="1"/>
</dbReference>
<dbReference type="GO" id="GO:0006518">
    <property type="term" value="P:peptide metabolic process"/>
    <property type="evidence" value="ECO:0007669"/>
    <property type="project" value="TreeGrafter"/>
</dbReference>
<evidence type="ECO:0000256" key="2">
    <source>
        <dbReference type="ARBA" id="ARBA00022670"/>
    </source>
</evidence>
<proteinExistence type="inferred from homology"/>
<dbReference type="InterPro" id="IPR024077">
    <property type="entry name" value="Neurolysin/TOP_dom2"/>
</dbReference>
<dbReference type="Gene3D" id="1.10.1370.40">
    <property type="match status" value="1"/>
</dbReference>
<dbReference type="InterPro" id="IPR043136">
    <property type="entry name" value="B30.2/SPRY_sf"/>
</dbReference>
<dbReference type="Pfam" id="PF01432">
    <property type="entry name" value="Peptidase_M3"/>
    <property type="match status" value="1"/>
</dbReference>
<feature type="domain" description="SPRY" evidence="11">
    <location>
        <begin position="915"/>
        <end position="1055"/>
    </location>
</feature>
<evidence type="ECO:0000256" key="3">
    <source>
        <dbReference type="ARBA" id="ARBA00022723"/>
    </source>
</evidence>
<keyword evidence="4 9" id="KW-0378">Hydrolase</keyword>
<dbReference type="PANTHER" id="PTHR11804">
    <property type="entry name" value="PROTEASE M3 THIMET OLIGOPEPTIDASE-RELATED"/>
    <property type="match status" value="1"/>
</dbReference>
<comment type="catalytic activity">
    <reaction evidence="7">
        <text>Hydrolysis of oligopeptides, with broad specificity. Gly or Ala commonly occur as P1 or P1' residues, but more distant residues are also important, as is shown by the fact that Z-Gly-Pro-Gly-|-Gly-Pro-Ala is cleaved, but not Z-(Gly)(5).</text>
        <dbReference type="EC" id="3.4.24.70"/>
    </reaction>
</comment>
<dbReference type="GO" id="GO:0006508">
    <property type="term" value="P:proteolysis"/>
    <property type="evidence" value="ECO:0007669"/>
    <property type="project" value="UniProtKB-KW"/>
</dbReference>
<dbReference type="Pfam" id="PF00622">
    <property type="entry name" value="SPRY"/>
    <property type="match status" value="1"/>
</dbReference>
<dbReference type="CDD" id="cd12885">
    <property type="entry name" value="SPRY_RanBP_like"/>
    <property type="match status" value="1"/>
</dbReference>
<reference evidence="12 13" key="1">
    <citation type="submission" date="2012-05" db="EMBL/GenBank/DDBJ databases">
        <title>Recombination and specialization in a pathogen metapopulation.</title>
        <authorList>
            <person name="Gardiner A."/>
            <person name="Kemen E."/>
            <person name="Schultz-Larsen T."/>
            <person name="MacLean D."/>
            <person name="Van Oosterhout C."/>
            <person name="Jones J.D.G."/>
        </authorList>
    </citation>
    <scope>NUCLEOTIDE SEQUENCE [LARGE SCALE GENOMIC DNA]</scope>
    <source>
        <strain evidence="12 13">Ac Nc2</strain>
    </source>
</reference>
<dbReference type="InterPro" id="IPR013320">
    <property type="entry name" value="ConA-like_dom_sf"/>
</dbReference>
<dbReference type="STRING" id="65357.A0A024G0W5"/>
<dbReference type="GO" id="GO:0004222">
    <property type="term" value="F:metalloendopeptidase activity"/>
    <property type="evidence" value="ECO:0007669"/>
    <property type="project" value="UniProtKB-EC"/>
</dbReference>
<feature type="coiled-coil region" evidence="10">
    <location>
        <begin position="58"/>
        <end position="85"/>
    </location>
</feature>
<dbReference type="EMBL" id="CAIX01000006">
    <property type="protein sequence ID" value="CCI40216.1"/>
    <property type="molecule type" value="Genomic_DNA"/>
</dbReference>
<dbReference type="InterPro" id="IPR044736">
    <property type="entry name" value="Gid1/RanBPM/SPLA_SPRY"/>
</dbReference>
<accession>A0A024G0W5</accession>
<dbReference type="AlphaFoldDB" id="A0A024G0W5"/>
<dbReference type="CDD" id="cd06456">
    <property type="entry name" value="M3A_DCP"/>
    <property type="match status" value="1"/>
</dbReference>
<organism evidence="12 13">
    <name type="scientific">Albugo candida</name>
    <dbReference type="NCBI Taxonomy" id="65357"/>
    <lineage>
        <taxon>Eukaryota</taxon>
        <taxon>Sar</taxon>
        <taxon>Stramenopiles</taxon>
        <taxon>Oomycota</taxon>
        <taxon>Peronosporomycetes</taxon>
        <taxon>Albuginales</taxon>
        <taxon>Albuginaceae</taxon>
        <taxon>Albugo</taxon>
    </lineage>
</organism>
<evidence type="ECO:0000256" key="6">
    <source>
        <dbReference type="ARBA" id="ARBA00023049"/>
    </source>
</evidence>
<dbReference type="Proteomes" id="UP000053237">
    <property type="component" value="Unassembled WGS sequence"/>
</dbReference>
<dbReference type="InterPro" id="IPR024079">
    <property type="entry name" value="MetalloPept_cat_dom_sf"/>
</dbReference>
<evidence type="ECO:0000256" key="8">
    <source>
        <dbReference type="ARBA" id="ARBA00026100"/>
    </source>
</evidence>
<dbReference type="InParanoid" id="A0A024G0W5"/>
<protein>
    <recommendedName>
        <fullName evidence="8">oligopeptidase A</fullName>
        <ecNumber evidence="8">3.4.24.70</ecNumber>
    </recommendedName>
</protein>
<dbReference type="InterPro" id="IPR003877">
    <property type="entry name" value="SPRY_dom"/>
</dbReference>
<gene>
    <name evidence="12" type="ORF">BN9_010000</name>
</gene>
<evidence type="ECO:0000256" key="1">
    <source>
        <dbReference type="ARBA" id="ARBA00006040"/>
    </source>
</evidence>
<dbReference type="InterPro" id="IPR034005">
    <property type="entry name" value="M3A_DCP"/>
</dbReference>
<comment type="caution">
    <text evidence="12">The sequence shown here is derived from an EMBL/GenBank/DDBJ whole genome shotgun (WGS) entry which is preliminary data.</text>
</comment>